<accession>H3BEB8</accession>
<feature type="domain" description="Sushi" evidence="15">
    <location>
        <begin position="24"/>
        <end position="84"/>
    </location>
</feature>
<name>H3BEB8_LATCH</name>
<evidence type="ECO:0000256" key="5">
    <source>
        <dbReference type="ARBA" id="ARBA00022659"/>
    </source>
</evidence>
<dbReference type="Gene3D" id="2.10.70.10">
    <property type="entry name" value="Complement Module, domain 1"/>
    <property type="match status" value="5"/>
</dbReference>
<reference evidence="16" key="3">
    <citation type="submission" date="2025-09" db="UniProtKB">
        <authorList>
            <consortium name="Ensembl"/>
        </authorList>
    </citation>
    <scope>IDENTIFICATION</scope>
</reference>
<keyword evidence="17" id="KW-1185">Reference proteome</keyword>
<evidence type="ECO:0000256" key="7">
    <source>
        <dbReference type="ARBA" id="ARBA00022729"/>
    </source>
</evidence>
<dbReference type="Bgee" id="ENSLACG00000017788">
    <property type="expression patterns" value="Expressed in pharyngeal gill and 1 other cell type or tissue"/>
</dbReference>
<evidence type="ECO:0000256" key="1">
    <source>
        <dbReference type="ARBA" id="ARBA00003651"/>
    </source>
</evidence>
<dbReference type="AlphaFoldDB" id="H3BEB8"/>
<evidence type="ECO:0000256" key="4">
    <source>
        <dbReference type="ARBA" id="ARBA00022525"/>
    </source>
</evidence>
<evidence type="ECO:0000256" key="3">
    <source>
        <dbReference type="ARBA" id="ARBA00020104"/>
    </source>
</evidence>
<evidence type="ECO:0000313" key="17">
    <source>
        <dbReference type="Proteomes" id="UP000008672"/>
    </source>
</evidence>
<dbReference type="GO" id="GO:0008201">
    <property type="term" value="F:heparin binding"/>
    <property type="evidence" value="ECO:0007669"/>
    <property type="project" value="UniProtKB-KW"/>
</dbReference>
<dbReference type="EMBL" id="AFYH01038261">
    <property type="status" value="NOT_ANNOTATED_CDS"/>
    <property type="molecule type" value="Genomic_DNA"/>
</dbReference>
<dbReference type="HOGENOM" id="CLU_020107_2_0_1"/>
<protein>
    <recommendedName>
        <fullName evidence="3">Beta-2-glycoprotein 1</fullName>
    </recommendedName>
    <alternativeName>
        <fullName evidence="11">Apolipoprotein H</fullName>
    </alternativeName>
    <alternativeName>
        <fullName evidence="12">Beta-2-glycoprotein I</fullName>
    </alternativeName>
</protein>
<evidence type="ECO:0000256" key="14">
    <source>
        <dbReference type="SAM" id="SignalP"/>
    </source>
</evidence>
<feature type="disulfide bond" evidence="13">
    <location>
        <begin position="113"/>
        <end position="140"/>
    </location>
</feature>
<dbReference type="Ensembl" id="ENSLACT00000020379.1">
    <property type="protein sequence ID" value="ENSLACP00000020239.1"/>
    <property type="gene ID" value="ENSLACG00000017788.2"/>
</dbReference>
<reference evidence="16" key="2">
    <citation type="submission" date="2025-08" db="UniProtKB">
        <authorList>
            <consortium name="Ensembl"/>
        </authorList>
    </citation>
    <scope>IDENTIFICATION</scope>
</reference>
<feature type="signal peptide" evidence="14">
    <location>
        <begin position="1"/>
        <end position="22"/>
    </location>
</feature>
<evidence type="ECO:0000256" key="13">
    <source>
        <dbReference type="PROSITE-ProRule" id="PRU00302"/>
    </source>
</evidence>
<dbReference type="Pfam" id="PF00084">
    <property type="entry name" value="Sushi"/>
    <property type="match status" value="4"/>
</dbReference>
<feature type="disulfide bond" evidence="13">
    <location>
        <begin position="26"/>
        <end position="69"/>
    </location>
</feature>
<evidence type="ECO:0000313" key="16">
    <source>
        <dbReference type="Ensembl" id="ENSLACP00000020239.1"/>
    </source>
</evidence>
<dbReference type="SUPFAM" id="SSF57535">
    <property type="entry name" value="Complement control module/SCR domain"/>
    <property type="match status" value="5"/>
</dbReference>
<dbReference type="Proteomes" id="UP000008672">
    <property type="component" value="Unassembled WGS sequence"/>
</dbReference>
<comment type="function">
    <text evidence="1">Binds to various kinds of negatively charged substances such as heparin, phospholipids, and dextran sulfate. May prevent activation of the intrinsic blood coagulation cascade by binding to phospholipids on the surface of damaged cells.</text>
</comment>
<evidence type="ECO:0000256" key="10">
    <source>
        <dbReference type="ARBA" id="ARBA00023180"/>
    </source>
</evidence>
<dbReference type="FunCoup" id="H3BEB8">
    <property type="interactions" value="37"/>
</dbReference>
<feature type="disulfide bond" evidence="13">
    <location>
        <begin position="208"/>
        <end position="251"/>
    </location>
</feature>
<keyword evidence="5 13" id="KW-0768">Sushi</keyword>
<evidence type="ECO:0000256" key="9">
    <source>
        <dbReference type="ARBA" id="ARBA00023157"/>
    </source>
</evidence>
<keyword evidence="7 14" id="KW-0732">Signal</keyword>
<dbReference type="GeneTree" id="ENSGT00940000157228"/>
<dbReference type="InterPro" id="IPR050350">
    <property type="entry name" value="Compl-Cell_Adhes-Reg"/>
</dbReference>
<dbReference type="GO" id="GO:0005576">
    <property type="term" value="C:extracellular region"/>
    <property type="evidence" value="ECO:0007669"/>
    <property type="project" value="UniProtKB-SubCell"/>
</dbReference>
<dbReference type="InterPro" id="IPR015104">
    <property type="entry name" value="Sushi_2"/>
</dbReference>
<organism evidence="16 17">
    <name type="scientific">Latimeria chalumnae</name>
    <name type="common">Coelacanth</name>
    <dbReference type="NCBI Taxonomy" id="7897"/>
    <lineage>
        <taxon>Eukaryota</taxon>
        <taxon>Metazoa</taxon>
        <taxon>Chordata</taxon>
        <taxon>Craniata</taxon>
        <taxon>Vertebrata</taxon>
        <taxon>Euteleostomi</taxon>
        <taxon>Coelacanthiformes</taxon>
        <taxon>Coelacanthidae</taxon>
        <taxon>Latimeria</taxon>
    </lineage>
</organism>
<evidence type="ECO:0000256" key="8">
    <source>
        <dbReference type="ARBA" id="ARBA00022737"/>
    </source>
</evidence>
<keyword evidence="10" id="KW-0325">Glycoprotein</keyword>
<keyword evidence="4" id="KW-0964">Secreted</keyword>
<feature type="domain" description="Sushi" evidence="15">
    <location>
        <begin position="143"/>
        <end position="205"/>
    </location>
</feature>
<dbReference type="InterPro" id="IPR000436">
    <property type="entry name" value="Sushi_SCR_CCP_dom"/>
</dbReference>
<evidence type="ECO:0000256" key="6">
    <source>
        <dbReference type="ARBA" id="ARBA00022674"/>
    </source>
</evidence>
<comment type="subcellular location">
    <subcellularLocation>
        <location evidence="2">Secreted</location>
    </subcellularLocation>
</comment>
<dbReference type="Pfam" id="PF09014">
    <property type="entry name" value="Sushi_2"/>
    <property type="match status" value="1"/>
</dbReference>
<dbReference type="PANTHER" id="PTHR19325">
    <property type="entry name" value="COMPLEMENT COMPONENT-RELATED SUSHI DOMAIN-CONTAINING"/>
    <property type="match status" value="1"/>
</dbReference>
<dbReference type="PANTHER" id="PTHR19325:SF549">
    <property type="entry name" value="BETA-2-GLYCOPROTEIN 1"/>
    <property type="match status" value="1"/>
</dbReference>
<evidence type="ECO:0000256" key="11">
    <source>
        <dbReference type="ARBA" id="ARBA00029855"/>
    </source>
</evidence>
<keyword evidence="6" id="KW-0358">Heparin-binding</keyword>
<feature type="domain" description="Sushi" evidence="15">
    <location>
        <begin position="85"/>
        <end position="142"/>
    </location>
</feature>
<keyword evidence="9 13" id="KW-1015">Disulfide bond</keyword>
<evidence type="ECO:0000256" key="12">
    <source>
        <dbReference type="ARBA" id="ARBA00033414"/>
    </source>
</evidence>
<feature type="domain" description="Sushi" evidence="15">
    <location>
        <begin position="206"/>
        <end position="265"/>
    </location>
</feature>
<keyword evidence="8" id="KW-0677">Repeat</keyword>
<dbReference type="CDD" id="cd00033">
    <property type="entry name" value="CCP"/>
    <property type="match status" value="4"/>
</dbReference>
<dbReference type="PROSITE" id="PS50923">
    <property type="entry name" value="SUSHI"/>
    <property type="match status" value="4"/>
</dbReference>
<evidence type="ECO:0000256" key="2">
    <source>
        <dbReference type="ARBA" id="ARBA00004613"/>
    </source>
</evidence>
<comment type="caution">
    <text evidence="13">Lacks conserved residue(s) required for the propagation of feature annotation.</text>
</comment>
<evidence type="ECO:0000259" key="15">
    <source>
        <dbReference type="PROSITE" id="PS50923"/>
    </source>
</evidence>
<dbReference type="InParanoid" id="H3BEB8"/>
<gene>
    <name evidence="16" type="primary">APOH</name>
</gene>
<dbReference type="EMBL" id="AFYH01038262">
    <property type="status" value="NOT_ANNOTATED_CDS"/>
    <property type="molecule type" value="Genomic_DNA"/>
</dbReference>
<dbReference type="SMART" id="SM00032">
    <property type="entry name" value="CCP"/>
    <property type="match status" value="4"/>
</dbReference>
<proteinExistence type="predicted"/>
<reference evidence="17" key="1">
    <citation type="submission" date="2011-08" db="EMBL/GenBank/DDBJ databases">
        <title>The draft genome of Latimeria chalumnae.</title>
        <authorList>
            <person name="Di Palma F."/>
            <person name="Alfoldi J."/>
            <person name="Johnson J."/>
            <person name="Berlin A."/>
            <person name="Gnerre S."/>
            <person name="Jaffe D."/>
            <person name="MacCallum I."/>
            <person name="Young S."/>
            <person name="Walker B.J."/>
            <person name="Lander E."/>
            <person name="Lindblad-Toh K."/>
        </authorList>
    </citation>
    <scope>NUCLEOTIDE SEQUENCE [LARGE SCALE GENOMIC DNA]</scope>
    <source>
        <strain evidence="17">Wild caught</strain>
    </source>
</reference>
<sequence length="351" mass="39797">MLKSFCILVVFFEAFRLSNVSAGNVCPRPPSVKFALITNEKRIYEPGEEVFYSCEPGYLFRGGQKKIICPQSGKWDLPTIKCEPKTCRFPGPLENGQLHIFDLYYKSFINFTCNEGYTLKGANKSQCLSDSKWSKGLPVCEPVSCSFPKVPKFGKVSLTIQRPGNVSFYNDLVKYQCSLPLALIGNETVQCLANGNWSEIPVCKVVKCPYPPQIENGFRTFAVVRDYNYLETMTYGCNLNYVLDGPREVRCEKAGKWSTMPTCKASCIIPIKRGRIYYNAEKIWIEKLPEKRVQHAEEVAFYCKNKEKKCGYPVLAQCINGTIEVPSCFKEPGRVEYQIHSSSLPSEIKQC</sequence>
<dbReference type="InterPro" id="IPR035976">
    <property type="entry name" value="Sushi/SCR/CCP_sf"/>
</dbReference>
<feature type="chain" id="PRO_5003580434" description="Beta-2-glycoprotein 1" evidence="14">
    <location>
        <begin position="23"/>
        <end position="351"/>
    </location>
</feature>